<proteinExistence type="predicted"/>
<sequence>MEPIDRDRWHTIYRRAVQYFKRILPGLGNAGTYQLAALAADYVDDPDQFK</sequence>
<name>A0A0F9KFZ3_9ZZZZ</name>
<dbReference type="EMBL" id="LAZR01015206">
    <property type="protein sequence ID" value="KKM14200.1"/>
    <property type="molecule type" value="Genomic_DNA"/>
</dbReference>
<reference evidence="1" key="1">
    <citation type="journal article" date="2015" name="Nature">
        <title>Complex archaea that bridge the gap between prokaryotes and eukaryotes.</title>
        <authorList>
            <person name="Spang A."/>
            <person name="Saw J.H."/>
            <person name="Jorgensen S.L."/>
            <person name="Zaremba-Niedzwiedzka K."/>
            <person name="Martijn J."/>
            <person name="Lind A.E."/>
            <person name="van Eijk R."/>
            <person name="Schleper C."/>
            <person name="Guy L."/>
            <person name="Ettema T.J."/>
        </authorList>
    </citation>
    <scope>NUCLEOTIDE SEQUENCE</scope>
</reference>
<evidence type="ECO:0000313" key="1">
    <source>
        <dbReference type="EMBL" id="KKM14200.1"/>
    </source>
</evidence>
<organism evidence="1">
    <name type="scientific">marine sediment metagenome</name>
    <dbReference type="NCBI Taxonomy" id="412755"/>
    <lineage>
        <taxon>unclassified sequences</taxon>
        <taxon>metagenomes</taxon>
        <taxon>ecological metagenomes</taxon>
    </lineage>
</organism>
<accession>A0A0F9KFZ3</accession>
<protein>
    <submittedName>
        <fullName evidence="1">Uncharacterized protein</fullName>
    </submittedName>
</protein>
<comment type="caution">
    <text evidence="1">The sequence shown here is derived from an EMBL/GenBank/DDBJ whole genome shotgun (WGS) entry which is preliminary data.</text>
</comment>
<dbReference type="AlphaFoldDB" id="A0A0F9KFZ3"/>
<gene>
    <name evidence="1" type="ORF">LCGC14_1708590</name>
</gene>